<gene>
    <name evidence="2" type="ORF">FSB_LOCUS19915</name>
</gene>
<accession>A0A2N9FXU3</accession>
<feature type="region of interest" description="Disordered" evidence="1">
    <location>
        <begin position="113"/>
        <end position="133"/>
    </location>
</feature>
<name>A0A2N9FXU3_FAGSY</name>
<organism evidence="2">
    <name type="scientific">Fagus sylvatica</name>
    <name type="common">Beechnut</name>
    <dbReference type="NCBI Taxonomy" id="28930"/>
    <lineage>
        <taxon>Eukaryota</taxon>
        <taxon>Viridiplantae</taxon>
        <taxon>Streptophyta</taxon>
        <taxon>Embryophyta</taxon>
        <taxon>Tracheophyta</taxon>
        <taxon>Spermatophyta</taxon>
        <taxon>Magnoliopsida</taxon>
        <taxon>eudicotyledons</taxon>
        <taxon>Gunneridae</taxon>
        <taxon>Pentapetalae</taxon>
        <taxon>rosids</taxon>
        <taxon>fabids</taxon>
        <taxon>Fagales</taxon>
        <taxon>Fagaceae</taxon>
        <taxon>Fagus</taxon>
    </lineage>
</organism>
<reference evidence="2" key="1">
    <citation type="submission" date="2018-02" db="EMBL/GenBank/DDBJ databases">
        <authorList>
            <person name="Cohen D.B."/>
            <person name="Kent A.D."/>
        </authorList>
    </citation>
    <scope>NUCLEOTIDE SEQUENCE</scope>
</reference>
<dbReference type="EMBL" id="OIVN01001274">
    <property type="protein sequence ID" value="SPC92033.1"/>
    <property type="molecule type" value="Genomic_DNA"/>
</dbReference>
<feature type="compositionally biased region" description="Low complexity" evidence="1">
    <location>
        <begin position="119"/>
        <end position="130"/>
    </location>
</feature>
<proteinExistence type="predicted"/>
<evidence type="ECO:0000256" key="1">
    <source>
        <dbReference type="SAM" id="MobiDB-lite"/>
    </source>
</evidence>
<dbReference type="AlphaFoldDB" id="A0A2N9FXU3"/>
<protein>
    <submittedName>
        <fullName evidence="2">Uncharacterized protein</fullName>
    </submittedName>
</protein>
<evidence type="ECO:0000313" key="2">
    <source>
        <dbReference type="EMBL" id="SPC92033.1"/>
    </source>
</evidence>
<sequence length="168" mass="17992">MRASSVPHGLIKTHLGSFEPSSALICPPQPDTIYSPRSDTVRSSPPYLDLPRLYSTCSASPRPQSALPRHQSASPYLDLICLNSFKAISASPWSSTTHLGSFKPFWPDLPRSGPPQPISAPSSPICSTSPKTAKSRLGSDLICLGPVKLLLGLDLICLGFIKSHQLSS</sequence>